<gene>
    <name evidence="1" type="ORF">DPEC_G00237190</name>
</gene>
<reference evidence="1" key="1">
    <citation type="submission" date="2021-05" db="EMBL/GenBank/DDBJ databases">
        <authorList>
            <person name="Pan Q."/>
            <person name="Jouanno E."/>
            <person name="Zahm M."/>
            <person name="Klopp C."/>
            <person name="Cabau C."/>
            <person name="Louis A."/>
            <person name="Berthelot C."/>
            <person name="Parey E."/>
            <person name="Roest Crollius H."/>
            <person name="Montfort J."/>
            <person name="Robinson-Rechavi M."/>
            <person name="Bouchez O."/>
            <person name="Lampietro C."/>
            <person name="Lopez Roques C."/>
            <person name="Donnadieu C."/>
            <person name="Postlethwait J."/>
            <person name="Bobe J."/>
            <person name="Dillon D."/>
            <person name="Chandos A."/>
            <person name="von Hippel F."/>
            <person name="Guiguen Y."/>
        </authorList>
    </citation>
    <scope>NUCLEOTIDE SEQUENCE</scope>
    <source>
        <strain evidence="1">YG-Jan2019</strain>
    </source>
</reference>
<dbReference type="Proteomes" id="UP001157502">
    <property type="component" value="Chromosome 20"/>
</dbReference>
<accession>A0ACC2FYG7</accession>
<protein>
    <submittedName>
        <fullName evidence="1">Uncharacterized protein</fullName>
    </submittedName>
</protein>
<evidence type="ECO:0000313" key="1">
    <source>
        <dbReference type="EMBL" id="KAJ7996449.1"/>
    </source>
</evidence>
<dbReference type="EMBL" id="CM055747">
    <property type="protein sequence ID" value="KAJ7996449.1"/>
    <property type="molecule type" value="Genomic_DNA"/>
</dbReference>
<sequence length="151" mass="17352">MANTFSYRRLEVVSGSPAAEDFRERWPALFCEAEIKEEFRRITTASLEQGFMYKLDPLHNKAYCPDDDQGRYHRDQSEAVSKQTEPGREMFPGCGRTAKACTLPMGLIYALNLAYPPTLRYAFEVFQKLFLELDVVKMSPKVQSLKLKLLS</sequence>
<name>A0ACC2FYG7_DALPE</name>
<evidence type="ECO:0000313" key="2">
    <source>
        <dbReference type="Proteomes" id="UP001157502"/>
    </source>
</evidence>
<comment type="caution">
    <text evidence="1">The sequence shown here is derived from an EMBL/GenBank/DDBJ whole genome shotgun (WGS) entry which is preliminary data.</text>
</comment>
<keyword evidence="2" id="KW-1185">Reference proteome</keyword>
<organism evidence="1 2">
    <name type="scientific">Dallia pectoralis</name>
    <name type="common">Alaska blackfish</name>
    <dbReference type="NCBI Taxonomy" id="75939"/>
    <lineage>
        <taxon>Eukaryota</taxon>
        <taxon>Metazoa</taxon>
        <taxon>Chordata</taxon>
        <taxon>Craniata</taxon>
        <taxon>Vertebrata</taxon>
        <taxon>Euteleostomi</taxon>
        <taxon>Actinopterygii</taxon>
        <taxon>Neopterygii</taxon>
        <taxon>Teleostei</taxon>
        <taxon>Protacanthopterygii</taxon>
        <taxon>Esociformes</taxon>
        <taxon>Umbridae</taxon>
        <taxon>Dallia</taxon>
    </lineage>
</organism>
<proteinExistence type="predicted"/>